<dbReference type="PANTHER" id="PTHR10978">
    <property type="entry name" value="SUCCINATE DEHYDROGENASE CYTOCHROME B560 SUBUNIT"/>
    <property type="match status" value="1"/>
</dbReference>
<dbReference type="InterPro" id="IPR014314">
    <property type="entry name" value="Succ_DH_cytb556"/>
</dbReference>
<feature type="binding site" description="axial binding residue" evidence="8">
    <location>
        <position position="60"/>
    </location>
    <ligand>
        <name>heme</name>
        <dbReference type="ChEBI" id="CHEBI:30413"/>
        <note>ligand shared with second transmembrane subunit</note>
    </ligand>
    <ligandPart>
        <name>Fe</name>
        <dbReference type="ChEBI" id="CHEBI:18248"/>
    </ligandPart>
</feature>
<dbReference type="AlphaFoldDB" id="A0A072P9A4"/>
<dbReference type="CDD" id="cd03499">
    <property type="entry name" value="SQR_TypeC_SdhC"/>
    <property type="match status" value="1"/>
</dbReference>
<proteinExistence type="predicted"/>
<evidence type="ECO:0000256" key="9">
    <source>
        <dbReference type="SAM" id="Phobius"/>
    </source>
</evidence>
<comment type="subcellular location">
    <subcellularLocation>
        <location evidence="1">Membrane</location>
        <topology evidence="1">Multi-pass membrane protein</topology>
    </subcellularLocation>
</comment>
<keyword evidence="2 8" id="KW-0349">Heme</keyword>
<dbReference type="RefSeq" id="XP_013259289.1">
    <property type="nucleotide sequence ID" value="XM_013403835.1"/>
</dbReference>
<comment type="cofactor">
    <cofactor evidence="8">
        <name>heme</name>
        <dbReference type="ChEBI" id="CHEBI:30413"/>
    </cofactor>
    <text evidence="8">The heme is bound between the two transmembrane subunits.</text>
</comment>
<dbReference type="Proteomes" id="UP000027920">
    <property type="component" value="Unassembled WGS sequence"/>
</dbReference>
<dbReference type="GO" id="GO:0006121">
    <property type="term" value="P:mitochondrial electron transport, succinate to ubiquinone"/>
    <property type="evidence" value="ECO:0007669"/>
    <property type="project" value="TreeGrafter"/>
</dbReference>
<name>A0A072P9A4_9EURO</name>
<dbReference type="EMBL" id="AMGV01000005">
    <property type="protein sequence ID" value="KEF56699.1"/>
    <property type="molecule type" value="Genomic_DNA"/>
</dbReference>
<gene>
    <name evidence="10" type="ORF">A1O9_06888</name>
</gene>
<dbReference type="InterPro" id="IPR000701">
    <property type="entry name" value="SuccDH_FuR_B_TM-su"/>
</dbReference>
<keyword evidence="11" id="KW-1185">Reference proteome</keyword>
<dbReference type="InterPro" id="IPR018495">
    <property type="entry name" value="Succ_DH_cyt_bsu_CS"/>
</dbReference>
<evidence type="ECO:0000256" key="4">
    <source>
        <dbReference type="ARBA" id="ARBA00022723"/>
    </source>
</evidence>
<evidence type="ECO:0000256" key="1">
    <source>
        <dbReference type="ARBA" id="ARBA00004141"/>
    </source>
</evidence>
<dbReference type="GO" id="GO:0046872">
    <property type="term" value="F:metal ion binding"/>
    <property type="evidence" value="ECO:0007669"/>
    <property type="project" value="UniProtKB-KW"/>
</dbReference>
<evidence type="ECO:0000256" key="7">
    <source>
        <dbReference type="ARBA" id="ARBA00023136"/>
    </source>
</evidence>
<feature type="transmembrane region" description="Helical" evidence="9">
    <location>
        <begin position="44"/>
        <end position="62"/>
    </location>
</feature>
<evidence type="ECO:0000256" key="3">
    <source>
        <dbReference type="ARBA" id="ARBA00022692"/>
    </source>
</evidence>
<comment type="caution">
    <text evidence="10">The sequence shown here is derived from an EMBL/GenBank/DDBJ whole genome shotgun (WGS) entry which is preliminary data.</text>
</comment>
<evidence type="ECO:0000313" key="11">
    <source>
        <dbReference type="Proteomes" id="UP000027920"/>
    </source>
</evidence>
<keyword evidence="7 9" id="KW-0472">Membrane</keyword>
<dbReference type="GO" id="GO:0006099">
    <property type="term" value="P:tricarboxylic acid cycle"/>
    <property type="evidence" value="ECO:0007669"/>
    <property type="project" value="InterPro"/>
</dbReference>
<dbReference type="GeneID" id="25281803"/>
<dbReference type="HOGENOM" id="CLU_094691_1_2_1"/>
<evidence type="ECO:0000256" key="2">
    <source>
        <dbReference type="ARBA" id="ARBA00022617"/>
    </source>
</evidence>
<protein>
    <submittedName>
        <fullName evidence="10">Succinate dehydrogenase (Ubiquinone) cytochrome b560 subunit</fullName>
    </submittedName>
</protein>
<dbReference type="STRING" id="1182545.A0A072P9A4"/>
<keyword evidence="10" id="KW-0830">Ubiquinone</keyword>
<dbReference type="GO" id="GO:0005739">
    <property type="term" value="C:mitochondrion"/>
    <property type="evidence" value="ECO:0007669"/>
    <property type="project" value="GOC"/>
</dbReference>
<keyword evidence="3 9" id="KW-0812">Transmembrane</keyword>
<sequence>MRNAAIAITIPIYAFGAAYFASPLFGWHLDTASMVEWFGSLSVGSRVAVKSVFAFPFVFHILHGLRHLIWDTGAMLTNRQVQITGWATVVGSVLGTIGLVMW</sequence>
<dbReference type="PIRSF" id="PIRSF000178">
    <property type="entry name" value="SDH_cyt_b560"/>
    <property type="match status" value="1"/>
</dbReference>
<keyword evidence="6 8" id="KW-0408">Iron</keyword>
<evidence type="ECO:0000256" key="5">
    <source>
        <dbReference type="ARBA" id="ARBA00022989"/>
    </source>
</evidence>
<dbReference type="Pfam" id="PF01127">
    <property type="entry name" value="Sdh_cyt"/>
    <property type="match status" value="1"/>
</dbReference>
<dbReference type="GO" id="GO:0009055">
    <property type="term" value="F:electron transfer activity"/>
    <property type="evidence" value="ECO:0007669"/>
    <property type="project" value="InterPro"/>
</dbReference>
<dbReference type="GO" id="GO:0016020">
    <property type="term" value="C:membrane"/>
    <property type="evidence" value="ECO:0007669"/>
    <property type="project" value="UniProtKB-SubCell"/>
</dbReference>
<dbReference type="SUPFAM" id="SSF81343">
    <property type="entry name" value="Fumarate reductase respiratory complex transmembrane subunits"/>
    <property type="match status" value="1"/>
</dbReference>
<dbReference type="PANTHER" id="PTHR10978:SF5">
    <property type="entry name" value="SUCCINATE DEHYDROGENASE CYTOCHROME B560 SUBUNIT, MITOCHONDRIAL"/>
    <property type="match status" value="1"/>
</dbReference>
<organism evidence="10 11">
    <name type="scientific">Exophiala aquamarina CBS 119918</name>
    <dbReference type="NCBI Taxonomy" id="1182545"/>
    <lineage>
        <taxon>Eukaryota</taxon>
        <taxon>Fungi</taxon>
        <taxon>Dikarya</taxon>
        <taxon>Ascomycota</taxon>
        <taxon>Pezizomycotina</taxon>
        <taxon>Eurotiomycetes</taxon>
        <taxon>Chaetothyriomycetidae</taxon>
        <taxon>Chaetothyriales</taxon>
        <taxon>Herpotrichiellaceae</taxon>
        <taxon>Exophiala</taxon>
    </lineage>
</organism>
<keyword evidence="4 8" id="KW-0479">Metal-binding</keyword>
<feature type="transmembrane region" description="Helical" evidence="9">
    <location>
        <begin position="83"/>
        <end position="101"/>
    </location>
</feature>
<accession>A0A072P9A4</accession>
<evidence type="ECO:0000313" key="10">
    <source>
        <dbReference type="EMBL" id="KEF56699.1"/>
    </source>
</evidence>
<dbReference type="Gene3D" id="1.20.1300.10">
    <property type="entry name" value="Fumarate reductase/succinate dehydrogenase, transmembrane subunit"/>
    <property type="match status" value="1"/>
</dbReference>
<dbReference type="PROSITE" id="PS01001">
    <property type="entry name" value="SDH_CYT_2"/>
    <property type="match status" value="1"/>
</dbReference>
<keyword evidence="5 9" id="KW-1133">Transmembrane helix</keyword>
<dbReference type="OrthoDB" id="588261at2759"/>
<evidence type="ECO:0000256" key="8">
    <source>
        <dbReference type="PIRSR" id="PIRSR000178-1"/>
    </source>
</evidence>
<reference evidence="10 11" key="1">
    <citation type="submission" date="2013-03" db="EMBL/GenBank/DDBJ databases">
        <title>The Genome Sequence of Exophiala aquamarina CBS 119918.</title>
        <authorList>
            <consortium name="The Broad Institute Genomics Platform"/>
            <person name="Cuomo C."/>
            <person name="de Hoog S."/>
            <person name="Gorbushina A."/>
            <person name="Walker B."/>
            <person name="Young S.K."/>
            <person name="Zeng Q."/>
            <person name="Gargeya S."/>
            <person name="Fitzgerald M."/>
            <person name="Haas B."/>
            <person name="Abouelleil A."/>
            <person name="Allen A.W."/>
            <person name="Alvarado L."/>
            <person name="Arachchi H.M."/>
            <person name="Berlin A.M."/>
            <person name="Chapman S.B."/>
            <person name="Gainer-Dewar J."/>
            <person name="Goldberg J."/>
            <person name="Griggs A."/>
            <person name="Gujja S."/>
            <person name="Hansen M."/>
            <person name="Howarth C."/>
            <person name="Imamovic A."/>
            <person name="Ireland A."/>
            <person name="Larimer J."/>
            <person name="McCowan C."/>
            <person name="Murphy C."/>
            <person name="Pearson M."/>
            <person name="Poon T.W."/>
            <person name="Priest M."/>
            <person name="Roberts A."/>
            <person name="Saif S."/>
            <person name="Shea T."/>
            <person name="Sisk P."/>
            <person name="Sykes S."/>
            <person name="Wortman J."/>
            <person name="Nusbaum C."/>
            <person name="Birren B."/>
        </authorList>
    </citation>
    <scope>NUCLEOTIDE SEQUENCE [LARGE SCALE GENOMIC DNA]</scope>
    <source>
        <strain evidence="10 11">CBS 119918</strain>
    </source>
</reference>
<dbReference type="VEuPathDB" id="FungiDB:A1O9_06888"/>
<evidence type="ECO:0000256" key="6">
    <source>
        <dbReference type="ARBA" id="ARBA00023004"/>
    </source>
</evidence>
<dbReference type="InterPro" id="IPR034804">
    <property type="entry name" value="SQR/QFR_C/D"/>
</dbReference>